<feature type="transmembrane region" description="Helical" evidence="1">
    <location>
        <begin position="51"/>
        <end position="68"/>
    </location>
</feature>
<evidence type="ECO:0000256" key="1">
    <source>
        <dbReference type="SAM" id="Phobius"/>
    </source>
</evidence>
<evidence type="ECO:0000313" key="3">
    <source>
        <dbReference type="Proteomes" id="UP000248729"/>
    </source>
</evidence>
<gene>
    <name evidence="2" type="ORF">DET48_10644</name>
</gene>
<accession>A0A329EAZ0</accession>
<feature type="transmembrane region" description="Helical" evidence="1">
    <location>
        <begin position="109"/>
        <end position="134"/>
    </location>
</feature>
<protein>
    <submittedName>
        <fullName evidence="2">HupE/UreJ protein</fullName>
    </submittedName>
</protein>
<feature type="transmembrane region" description="Helical" evidence="1">
    <location>
        <begin position="185"/>
        <end position="210"/>
    </location>
</feature>
<comment type="caution">
    <text evidence="2">The sequence shown here is derived from an EMBL/GenBank/DDBJ whole genome shotgun (WGS) entry which is preliminary data.</text>
</comment>
<organism evidence="2 3">
    <name type="scientific">Vibrio diazotrophicus</name>
    <dbReference type="NCBI Taxonomy" id="685"/>
    <lineage>
        <taxon>Bacteria</taxon>
        <taxon>Pseudomonadati</taxon>
        <taxon>Pseudomonadota</taxon>
        <taxon>Gammaproteobacteria</taxon>
        <taxon>Vibrionales</taxon>
        <taxon>Vibrionaceae</taxon>
        <taxon>Vibrio</taxon>
    </lineage>
</organism>
<reference evidence="2 3" key="1">
    <citation type="submission" date="2018-06" db="EMBL/GenBank/DDBJ databases">
        <title>Freshwater and sediment microbial communities from various areas in North America, analyzing microbe dynamics in response to fracking.</title>
        <authorList>
            <person name="Lamendella R."/>
        </authorList>
    </citation>
    <scope>NUCLEOTIDE SEQUENCE [LARGE SCALE GENOMIC DNA]</scope>
    <source>
        <strain evidence="2 3">99A</strain>
    </source>
</reference>
<keyword evidence="1" id="KW-0812">Transmembrane</keyword>
<keyword evidence="1" id="KW-1133">Transmembrane helix</keyword>
<dbReference type="AlphaFoldDB" id="A0A329EAZ0"/>
<feature type="transmembrane region" description="Helical" evidence="1">
    <location>
        <begin position="24"/>
        <end position="45"/>
    </location>
</feature>
<dbReference type="EMBL" id="QLTR01000006">
    <property type="protein sequence ID" value="RAS66264.1"/>
    <property type="molecule type" value="Genomic_DNA"/>
</dbReference>
<dbReference type="Pfam" id="PF13795">
    <property type="entry name" value="HupE_UreJ_2"/>
    <property type="match status" value="1"/>
</dbReference>
<feature type="transmembrane region" description="Helical" evidence="1">
    <location>
        <begin position="80"/>
        <end position="103"/>
    </location>
</feature>
<keyword evidence="1" id="KW-0472">Membrane</keyword>
<dbReference type="InterPro" id="IPR032809">
    <property type="entry name" value="Put_HupE_UreJ"/>
</dbReference>
<feature type="transmembrane region" description="Helical" evidence="1">
    <location>
        <begin position="155"/>
        <end position="173"/>
    </location>
</feature>
<dbReference type="Proteomes" id="UP000248729">
    <property type="component" value="Unassembled WGS sequence"/>
</dbReference>
<dbReference type="RefSeq" id="WP_025556687.1">
    <property type="nucleotide sequence ID" value="NZ_QLTR01000006.1"/>
</dbReference>
<feature type="transmembrane region" description="Helical" evidence="1">
    <location>
        <begin position="222"/>
        <end position="246"/>
    </location>
</feature>
<evidence type="ECO:0000313" key="2">
    <source>
        <dbReference type="EMBL" id="RAS66264.1"/>
    </source>
</evidence>
<sequence>MNLLSLREVSTLPIGMATSLRKGMLYLILALLMVMSTDVFAHAVAQGDKGYIQEITGTNIIAFMYLGAKHMVTGYDHILFLFGVIFFLYKMKHIALYVSLFALGHSSTMLLGVYFNIGINSYIIDAIIGLSVVYKAMDNLGAFQRWFGVQPNTKLATLLFGFCHGFGLSSKIIEYDISPDGLIPNLLAFNIGVEIGQLIALGTILIVMGFWRRHTSFYRQAYSVNVVMMSLGFMLIGYQLTGYVVAQ</sequence>
<proteinExistence type="predicted"/>
<name>A0A329EAZ0_VIBDI</name>